<dbReference type="HOGENOM" id="CLU_064490_0_0_5"/>
<evidence type="ECO:0000256" key="1">
    <source>
        <dbReference type="SAM" id="MobiDB-lite"/>
    </source>
</evidence>
<evidence type="ECO:0008006" key="4">
    <source>
        <dbReference type="Google" id="ProtNLM"/>
    </source>
</evidence>
<evidence type="ECO:0000313" key="3">
    <source>
        <dbReference type="Proteomes" id="UP000000321"/>
    </source>
</evidence>
<dbReference type="InterPro" id="IPR015000">
    <property type="entry name" value="EipB-like"/>
</dbReference>
<comment type="caution">
    <text evidence="2">The sequence shown here is derived from an EMBL/GenBank/DDBJ whole genome shotgun (WGS) entry which is preliminary data.</text>
</comment>
<feature type="region of interest" description="Disordered" evidence="1">
    <location>
        <begin position="1"/>
        <end position="29"/>
    </location>
</feature>
<dbReference type="Proteomes" id="UP000000321">
    <property type="component" value="Unassembled WGS sequence"/>
</dbReference>
<feature type="region of interest" description="Disordered" evidence="1">
    <location>
        <begin position="192"/>
        <end position="273"/>
    </location>
</feature>
<name>Q1YI48_AURMS</name>
<feature type="compositionally biased region" description="Acidic residues" evidence="1">
    <location>
        <begin position="249"/>
        <end position="263"/>
    </location>
</feature>
<accession>Q1YI48</accession>
<evidence type="ECO:0000313" key="2">
    <source>
        <dbReference type="EMBL" id="EAS50269.1"/>
    </source>
</evidence>
<reference evidence="2 3" key="1">
    <citation type="journal article" date="2008" name="Appl. Environ. Microbiol.">
        <title>Genomic insights into Mn(II) oxidation by the marine alphaproteobacterium Aurantimonas sp. strain SI85-9A1.</title>
        <authorList>
            <person name="Dick G.J."/>
            <person name="Podell S."/>
            <person name="Johnson H.A."/>
            <person name="Rivera-Espinoza Y."/>
            <person name="Bernier-Latmani R."/>
            <person name="McCarthy J.K."/>
            <person name="Torpey J.W."/>
            <person name="Clement B.G."/>
            <person name="Gaasterland T."/>
            <person name="Tebo B.M."/>
        </authorList>
    </citation>
    <scope>NUCLEOTIDE SEQUENCE [LARGE SCALE GENOMIC DNA]</scope>
    <source>
        <strain evidence="2 3">SI85-9A1</strain>
    </source>
</reference>
<dbReference type="Pfam" id="PF08904">
    <property type="entry name" value="EipB_like"/>
    <property type="match status" value="2"/>
</dbReference>
<keyword evidence="3" id="KW-1185">Reference proteome</keyword>
<gene>
    <name evidence="2" type="ORF">SI859A1_01636</name>
</gene>
<organism evidence="2 3">
    <name type="scientific">Aurantimonas manganoxydans (strain ATCC BAA-1229 / DSM 21871 / SI85-9A1)</name>
    <dbReference type="NCBI Taxonomy" id="287752"/>
    <lineage>
        <taxon>Bacteria</taxon>
        <taxon>Pseudomonadati</taxon>
        <taxon>Pseudomonadota</taxon>
        <taxon>Alphaproteobacteria</taxon>
        <taxon>Hyphomicrobiales</taxon>
        <taxon>Aurantimonadaceae</taxon>
        <taxon>Aurantimonas</taxon>
    </lineage>
</organism>
<dbReference type="EMBL" id="AAPJ01000003">
    <property type="protein sequence ID" value="EAS50269.1"/>
    <property type="molecule type" value="Genomic_DNA"/>
</dbReference>
<protein>
    <recommendedName>
        <fullName evidence="4">DUF1849 family protein</fullName>
    </recommendedName>
</protein>
<proteinExistence type="predicted"/>
<dbReference type="BioCyc" id="AURANTIMONAS:SI859A1_01636-MONOMER"/>
<sequence length="338" mass="36173">MPARWPQARSGRAVPQRRSPSADPVKDRPAMRASLVAPLAIGLVAGPALAAAATIAPHRASYELAMDGSGDLVDAQARIAVEITRPDCDSYDIDYRFVARFQQEQELVVTDQQTQTLENLADGTLAFKTRTLVDGTEQQVVRGTAVNTGEETHVAFVEPESRSVSVPLAAFPMQHTLALIEKAEAGERIVQSPLYDGDPAPEKGLSTTAIIGPAPDNRAEPEDAEEGAPLADETSPAADMRSETAEGDTRDDDDDRGEAEDPMAADMSPASQLSGLRSWRISESFYDSDSDADGMPVFETAYTLYENGISDDMVLSFDGYRLAGGLASLDLLDVPTCP</sequence>
<dbReference type="AlphaFoldDB" id="Q1YI48"/>